<dbReference type="Proteomes" id="UP000283993">
    <property type="component" value="Unassembled WGS sequence"/>
</dbReference>
<dbReference type="AlphaFoldDB" id="A0A423PKW1"/>
<sequence>MMMSEPTVASQSGIVRLDVPDRAALYAAYMPFVSNGGLFVSAQALGNTRYDLGSDVFLLLHLMEHNERLPIAGRVIWLTPSGGGMQRPPGVGIQFSNQDNGANQRRIETLLAGMLESDRPTHTL</sequence>
<dbReference type="GO" id="GO:0035438">
    <property type="term" value="F:cyclic-di-GMP binding"/>
    <property type="evidence" value="ECO:0007669"/>
    <property type="project" value="InterPro"/>
</dbReference>
<dbReference type="Gene3D" id="2.40.10.220">
    <property type="entry name" value="predicted glycosyltransferase like domains"/>
    <property type="match status" value="1"/>
</dbReference>
<protein>
    <submittedName>
        <fullName evidence="2">Pilus biogenesis protein PilZ</fullName>
    </submittedName>
</protein>
<feature type="domain" description="PilZ" evidence="1">
    <location>
        <begin position="19"/>
        <end position="112"/>
    </location>
</feature>
<reference evidence="2 3" key="1">
    <citation type="submission" date="2013-10" db="EMBL/GenBank/DDBJ databases">
        <title>Salinisphaera orenii MK-B5 Genome Sequencing.</title>
        <authorList>
            <person name="Lai Q."/>
            <person name="Li C."/>
            <person name="Shao Z."/>
        </authorList>
    </citation>
    <scope>NUCLEOTIDE SEQUENCE [LARGE SCALE GENOMIC DNA]</scope>
    <source>
        <strain evidence="2 3">MK-B5</strain>
    </source>
</reference>
<name>A0A423PKW1_9GAMM</name>
<organism evidence="2 3">
    <name type="scientific">Salinisphaera orenii MK-B5</name>
    <dbReference type="NCBI Taxonomy" id="856730"/>
    <lineage>
        <taxon>Bacteria</taxon>
        <taxon>Pseudomonadati</taxon>
        <taxon>Pseudomonadota</taxon>
        <taxon>Gammaproteobacteria</taxon>
        <taxon>Salinisphaerales</taxon>
        <taxon>Salinisphaeraceae</taxon>
        <taxon>Salinisphaera</taxon>
    </lineage>
</organism>
<dbReference type="EMBL" id="AYKH01000023">
    <property type="protein sequence ID" value="ROO26213.1"/>
    <property type="molecule type" value="Genomic_DNA"/>
</dbReference>
<evidence type="ECO:0000313" key="2">
    <source>
        <dbReference type="EMBL" id="ROO26213.1"/>
    </source>
</evidence>
<gene>
    <name evidence="2" type="ORF">SAOR_10950</name>
</gene>
<proteinExistence type="predicted"/>
<dbReference type="Pfam" id="PF07238">
    <property type="entry name" value="PilZ"/>
    <property type="match status" value="1"/>
</dbReference>
<evidence type="ECO:0000259" key="1">
    <source>
        <dbReference type="Pfam" id="PF07238"/>
    </source>
</evidence>
<comment type="caution">
    <text evidence="2">The sequence shown here is derived from an EMBL/GenBank/DDBJ whole genome shotgun (WGS) entry which is preliminary data.</text>
</comment>
<dbReference type="InterPro" id="IPR009875">
    <property type="entry name" value="PilZ_domain"/>
</dbReference>
<evidence type="ECO:0000313" key="3">
    <source>
        <dbReference type="Proteomes" id="UP000283993"/>
    </source>
</evidence>
<keyword evidence="3" id="KW-1185">Reference proteome</keyword>
<accession>A0A423PKW1</accession>